<organism evidence="1 2">
    <name type="scientific">[Clostridium] cellulosi</name>
    <dbReference type="NCBI Taxonomy" id="29343"/>
    <lineage>
        <taxon>Bacteria</taxon>
        <taxon>Bacillati</taxon>
        <taxon>Bacillota</taxon>
        <taxon>Clostridia</taxon>
        <taxon>Eubacteriales</taxon>
        <taxon>Oscillospiraceae</taxon>
        <taxon>Oscillospiraceae incertae sedis</taxon>
    </lineage>
</organism>
<gene>
    <name evidence="1" type="ORF">CCDG5_1759</name>
</gene>
<sequence length="54" mass="6346">MGAVNPQKVFVQYRDMMTPYKPILGRSIQLPTRTGQQTYLCLWPRVMRYVANNN</sequence>
<evidence type="ECO:0000313" key="2">
    <source>
        <dbReference type="Proteomes" id="UP000032431"/>
    </source>
</evidence>
<dbReference type="PATRIC" id="fig|29343.3.peg.1847"/>
<dbReference type="AlphaFoldDB" id="A0A078KR30"/>
<protein>
    <submittedName>
        <fullName evidence="1">Uncharacterized protein</fullName>
    </submittedName>
</protein>
<name>A0A078KR30_9FIRM</name>
<dbReference type="HOGENOM" id="CLU_3041995_0_0_9"/>
<dbReference type="EMBL" id="LM995447">
    <property type="protein sequence ID" value="CDZ24858.1"/>
    <property type="molecule type" value="Genomic_DNA"/>
</dbReference>
<dbReference type="KEGG" id="ccel:CCDG5_1759"/>
<dbReference type="Proteomes" id="UP000032431">
    <property type="component" value="Chromosome I"/>
</dbReference>
<reference evidence="2" key="1">
    <citation type="submission" date="2014-07" db="EMBL/GenBank/DDBJ databases">
        <authorList>
            <person name="Wibberg D."/>
        </authorList>
    </citation>
    <scope>NUCLEOTIDE SEQUENCE [LARGE SCALE GENOMIC DNA]</scope>
    <source>
        <strain evidence="2">DG5</strain>
    </source>
</reference>
<accession>A0A078KR30</accession>
<proteinExistence type="predicted"/>
<keyword evidence="2" id="KW-1185">Reference proteome</keyword>
<evidence type="ECO:0000313" key="1">
    <source>
        <dbReference type="EMBL" id="CDZ24858.1"/>
    </source>
</evidence>